<comment type="caution">
    <text evidence="3">The sequence shown here is derived from an EMBL/GenBank/DDBJ whole genome shotgun (WGS) entry which is preliminary data.</text>
</comment>
<dbReference type="PANTHER" id="PTHR43476:SF5">
    <property type="entry name" value="FAD-DEPENDENT MONOOXYGENASE"/>
    <property type="match status" value="1"/>
</dbReference>
<accession>A0A7Y7IG16</accession>
<gene>
    <name evidence="3" type="ORF">G6034_06395</name>
</gene>
<evidence type="ECO:0000313" key="3">
    <source>
        <dbReference type="EMBL" id="NVM94542.1"/>
    </source>
</evidence>
<dbReference type="GO" id="GO:0016491">
    <property type="term" value="F:oxidoreductase activity"/>
    <property type="evidence" value="ECO:0007669"/>
    <property type="project" value="UniProtKB-KW"/>
</dbReference>
<proteinExistence type="predicted"/>
<dbReference type="PRINTS" id="PR00420">
    <property type="entry name" value="RNGMNOXGNASE"/>
</dbReference>
<dbReference type="GO" id="GO:0071949">
    <property type="term" value="F:FAD binding"/>
    <property type="evidence" value="ECO:0007669"/>
    <property type="project" value="InterPro"/>
</dbReference>
<dbReference type="Proteomes" id="UP000543556">
    <property type="component" value="Unassembled WGS sequence"/>
</dbReference>
<dbReference type="PANTHER" id="PTHR43476">
    <property type="entry name" value="3-(3-HYDROXY-PHENYL)PROPIONATE/3-HYDROXYCINNAMIC ACID HYDROXYLASE"/>
    <property type="match status" value="1"/>
</dbReference>
<dbReference type="AlphaFoldDB" id="A0A7Y7IG16"/>
<organism evidence="3 4">
    <name type="scientific">Arthrobacter wenxiniae</name>
    <dbReference type="NCBI Taxonomy" id="2713570"/>
    <lineage>
        <taxon>Bacteria</taxon>
        <taxon>Bacillati</taxon>
        <taxon>Actinomycetota</taxon>
        <taxon>Actinomycetes</taxon>
        <taxon>Micrococcales</taxon>
        <taxon>Micrococcaceae</taxon>
        <taxon>Arthrobacter</taxon>
    </lineage>
</organism>
<evidence type="ECO:0000313" key="4">
    <source>
        <dbReference type="Proteomes" id="UP000543556"/>
    </source>
</evidence>
<keyword evidence="1" id="KW-0560">Oxidoreductase</keyword>
<evidence type="ECO:0000259" key="2">
    <source>
        <dbReference type="Pfam" id="PF01494"/>
    </source>
</evidence>
<sequence>MTEAVPVATTVETTCCIAGGGPAGMMLGLLLAREGVDVTVLEKHTDFFRDFRGDTIHPSTLDLIDQLGLRAEFLRIPQDSITTLDIVVGGTRLTPVDFGTLRGPNKRIALMPQWDFLDLLAREATAMKNFRLLMGTEAVDVLRGRGIATGVTAAGPDGPLRIKAALTVAADGRASRLRHAAGLRPETLGVSIDVLWFRLPTPPSRPPDTLGYLRNGTMLITIPRSGYYQMGMLIPKGSFVRMRALGLGAFRERIRANAPFLGEAAESLRDWADVKLLSVQLDRLKQWSVPGLLCIGDAAHAMSPVFGVGVNYAVQDAVAAARQLAPPLLAGRPVDQAMHRIQRRREWPVRLMQPLQQQVHKVISSAASANLDAMPQWQGRLATLGSKAARPVMARLVGRGFLPERLHGGEHGRLPG</sequence>
<dbReference type="RefSeq" id="WP_176634267.1">
    <property type="nucleotide sequence ID" value="NZ_JAAMFM010000006.1"/>
</dbReference>
<dbReference type="Gene3D" id="3.50.50.60">
    <property type="entry name" value="FAD/NAD(P)-binding domain"/>
    <property type="match status" value="2"/>
</dbReference>
<dbReference type="InterPro" id="IPR002938">
    <property type="entry name" value="FAD-bd"/>
</dbReference>
<dbReference type="EMBL" id="JAAMFM010000006">
    <property type="protein sequence ID" value="NVM94542.1"/>
    <property type="molecule type" value="Genomic_DNA"/>
</dbReference>
<feature type="domain" description="FAD-binding" evidence="2">
    <location>
        <begin position="12"/>
        <end position="328"/>
    </location>
</feature>
<protein>
    <submittedName>
        <fullName evidence="3">FAD-dependent oxidoreductase</fullName>
    </submittedName>
</protein>
<dbReference type="Pfam" id="PF01494">
    <property type="entry name" value="FAD_binding_3"/>
    <property type="match status" value="1"/>
</dbReference>
<keyword evidence="4" id="KW-1185">Reference proteome</keyword>
<dbReference type="InterPro" id="IPR036188">
    <property type="entry name" value="FAD/NAD-bd_sf"/>
</dbReference>
<evidence type="ECO:0000256" key="1">
    <source>
        <dbReference type="ARBA" id="ARBA00023002"/>
    </source>
</evidence>
<name>A0A7Y7IG16_9MICC</name>
<dbReference type="NCBIfam" id="NF004834">
    <property type="entry name" value="PRK06185.1-3"/>
    <property type="match status" value="1"/>
</dbReference>
<reference evidence="3 4" key="1">
    <citation type="submission" date="2020-02" db="EMBL/GenBank/DDBJ databases">
        <title>Genome sequence of strain AETb3-4.</title>
        <authorList>
            <person name="Gao J."/>
            <person name="Zhang X."/>
        </authorList>
    </citation>
    <scope>NUCLEOTIDE SEQUENCE [LARGE SCALE GENOMIC DNA]</scope>
    <source>
        <strain evidence="3 4">AETb3-4</strain>
    </source>
</reference>
<dbReference type="SUPFAM" id="SSF51905">
    <property type="entry name" value="FAD/NAD(P)-binding domain"/>
    <property type="match status" value="1"/>
</dbReference>
<dbReference type="InterPro" id="IPR050631">
    <property type="entry name" value="PheA/TfdB_FAD_monoxygenase"/>
</dbReference>